<protein>
    <submittedName>
        <fullName evidence="1">Uncharacterized protein</fullName>
    </submittedName>
</protein>
<sequence>WHERCRWIFGTGLWRRSQAA</sequence>
<evidence type="ECO:0000313" key="1">
    <source>
        <dbReference type="EMBL" id="CAA9487691.1"/>
    </source>
</evidence>
<dbReference type="AlphaFoldDB" id="A0A6J4S267"/>
<proteinExistence type="predicted"/>
<accession>A0A6J4S267</accession>
<organism evidence="1">
    <name type="scientific">uncultured Sphingomonadaceae bacterium</name>
    <dbReference type="NCBI Taxonomy" id="169976"/>
    <lineage>
        <taxon>Bacteria</taxon>
        <taxon>Pseudomonadati</taxon>
        <taxon>Pseudomonadota</taxon>
        <taxon>Alphaproteobacteria</taxon>
        <taxon>Sphingomonadales</taxon>
        <taxon>Sphingomonadaceae</taxon>
        <taxon>environmental samples</taxon>
    </lineage>
</organism>
<gene>
    <name evidence="1" type="ORF">AVDCRST_MAG91-347</name>
</gene>
<feature type="non-terminal residue" evidence="1">
    <location>
        <position position="1"/>
    </location>
</feature>
<dbReference type="EMBL" id="CADCVX010000083">
    <property type="protein sequence ID" value="CAA9487691.1"/>
    <property type="molecule type" value="Genomic_DNA"/>
</dbReference>
<reference evidence="1" key="1">
    <citation type="submission" date="2020-02" db="EMBL/GenBank/DDBJ databases">
        <authorList>
            <person name="Meier V. D."/>
        </authorList>
    </citation>
    <scope>NUCLEOTIDE SEQUENCE</scope>
    <source>
        <strain evidence="1">AVDCRST_MAG91</strain>
    </source>
</reference>
<feature type="non-terminal residue" evidence="1">
    <location>
        <position position="20"/>
    </location>
</feature>
<name>A0A6J4S267_9SPHN</name>